<dbReference type="EMBL" id="FTOR01000008">
    <property type="protein sequence ID" value="SIT29083.1"/>
    <property type="molecule type" value="Genomic_DNA"/>
</dbReference>
<dbReference type="PIRSF" id="PIRSF018266">
    <property type="entry name" value="FecR"/>
    <property type="match status" value="1"/>
</dbReference>
<dbReference type="STRING" id="477680.SAMN05421788_108213"/>
<dbReference type="AlphaFoldDB" id="A0A1N7R1U8"/>
<protein>
    <submittedName>
        <fullName evidence="3">FecR family protein</fullName>
    </submittedName>
</protein>
<evidence type="ECO:0000256" key="1">
    <source>
        <dbReference type="SAM" id="Phobius"/>
    </source>
</evidence>
<name>A0A1N7R1U8_9BACT</name>
<dbReference type="RefSeq" id="WP_076381229.1">
    <property type="nucleotide sequence ID" value="NZ_AP017422.1"/>
</dbReference>
<keyword evidence="1" id="KW-0472">Membrane</keyword>
<evidence type="ECO:0000259" key="2">
    <source>
        <dbReference type="Pfam" id="PF04773"/>
    </source>
</evidence>
<dbReference type="InterPro" id="IPR012373">
    <property type="entry name" value="Ferrdict_sens_TM"/>
</dbReference>
<dbReference type="PANTHER" id="PTHR30273">
    <property type="entry name" value="PERIPLASMIC SIGNAL SENSOR AND SIGMA FACTOR ACTIVATOR FECR-RELATED"/>
    <property type="match status" value="1"/>
</dbReference>
<dbReference type="Gene3D" id="2.60.120.1440">
    <property type="match status" value="1"/>
</dbReference>
<organism evidence="3 4">
    <name type="scientific">Filimonas lacunae</name>
    <dbReference type="NCBI Taxonomy" id="477680"/>
    <lineage>
        <taxon>Bacteria</taxon>
        <taxon>Pseudomonadati</taxon>
        <taxon>Bacteroidota</taxon>
        <taxon>Chitinophagia</taxon>
        <taxon>Chitinophagales</taxon>
        <taxon>Chitinophagaceae</taxon>
        <taxon>Filimonas</taxon>
    </lineage>
</organism>
<gene>
    <name evidence="3" type="ORF">SAMN05421788_108213</name>
</gene>
<dbReference type="PANTHER" id="PTHR30273:SF2">
    <property type="entry name" value="PROTEIN FECR"/>
    <property type="match status" value="1"/>
</dbReference>
<evidence type="ECO:0000313" key="3">
    <source>
        <dbReference type="EMBL" id="SIT29083.1"/>
    </source>
</evidence>
<evidence type="ECO:0000313" key="4">
    <source>
        <dbReference type="Proteomes" id="UP000186917"/>
    </source>
</evidence>
<dbReference type="Pfam" id="PF04773">
    <property type="entry name" value="FecR"/>
    <property type="match status" value="1"/>
</dbReference>
<keyword evidence="4" id="KW-1185">Reference proteome</keyword>
<accession>A0A1N7R1U8</accession>
<feature type="transmembrane region" description="Helical" evidence="1">
    <location>
        <begin position="52"/>
        <end position="73"/>
    </location>
</feature>
<dbReference type="OrthoDB" id="651134at2"/>
<dbReference type="Proteomes" id="UP000186917">
    <property type="component" value="Unassembled WGS sequence"/>
</dbReference>
<sequence length="280" mass="31848">MMWKGRKRGTGIDKLWQKAWDNPDTLPVEKKEELLSAIHQRMNASASLGRRVVYIVSGAAAAILVTIVARQVWVNTKLAPVAEWNTIASNNENKKVILSDSSVIWLAPHSVVRLYPQFTRHRSVLLDKGTAFFEVTKDKDHPFQVNVNSQEVQVLGTAFTLERKDTVDIDLAVKEGSVALRSNEQRVVVHGGEQVSTTHKQVNAVARMMAMPADWWLQEEVRLLDVSLSELVTRIERYYHVQLNTEGVKWNTRVSLTWYFTQPLEKNLEVLNQLTGNTIH</sequence>
<dbReference type="InterPro" id="IPR006860">
    <property type="entry name" value="FecR"/>
</dbReference>
<proteinExistence type="predicted"/>
<reference evidence="4" key="1">
    <citation type="submission" date="2017-01" db="EMBL/GenBank/DDBJ databases">
        <authorList>
            <person name="Varghese N."/>
            <person name="Submissions S."/>
        </authorList>
    </citation>
    <scope>NUCLEOTIDE SEQUENCE [LARGE SCALE GENOMIC DNA]</scope>
    <source>
        <strain evidence="4">DSM 21054</strain>
    </source>
</reference>
<keyword evidence="1" id="KW-1133">Transmembrane helix</keyword>
<dbReference type="GO" id="GO:0016989">
    <property type="term" value="F:sigma factor antagonist activity"/>
    <property type="evidence" value="ECO:0007669"/>
    <property type="project" value="TreeGrafter"/>
</dbReference>
<keyword evidence="1" id="KW-0812">Transmembrane</keyword>
<feature type="domain" description="FecR protein" evidence="2">
    <location>
        <begin position="90"/>
        <end position="178"/>
    </location>
</feature>